<organism evidence="2">
    <name type="scientific">Amblyomma aureolatum</name>
    <dbReference type="NCBI Taxonomy" id="187763"/>
    <lineage>
        <taxon>Eukaryota</taxon>
        <taxon>Metazoa</taxon>
        <taxon>Ecdysozoa</taxon>
        <taxon>Arthropoda</taxon>
        <taxon>Chelicerata</taxon>
        <taxon>Arachnida</taxon>
        <taxon>Acari</taxon>
        <taxon>Parasitiformes</taxon>
        <taxon>Ixodida</taxon>
        <taxon>Ixodoidea</taxon>
        <taxon>Ixodidae</taxon>
        <taxon>Amblyomminae</taxon>
        <taxon>Amblyomma</taxon>
    </lineage>
</organism>
<sequence>LLPLTVLLFCQAAKEAKNLDSQARRQKDLNIITVFNTSRRLWLYQQTHPNVFTDNELGTNVQFSQNCTFIKKINITDTMFHFWKKMDFDGEMVENHLLGEFVSNKQGPPVSMNVSDLSGTEHSQFENMKLGYTSNGCSVFIITPFEADDKEDTGAPSSPPECEMYIRNSADTNLPDKNCKKFFRKNCKNEVHILYKRSCGNFLKN</sequence>
<proteinExistence type="evidence at transcript level"/>
<dbReference type="EMBL" id="GFAC01000273">
    <property type="protein sequence ID" value="JAT98915.1"/>
    <property type="molecule type" value="mRNA"/>
</dbReference>
<protein>
    <submittedName>
        <fullName evidence="2">Putative salivary lipocalin</fullName>
    </submittedName>
</protein>
<feature type="non-terminal residue" evidence="2">
    <location>
        <position position="1"/>
    </location>
</feature>
<name>A0A1E1XI31_9ACAR</name>
<feature type="signal peptide" evidence="1">
    <location>
        <begin position="1"/>
        <end position="16"/>
    </location>
</feature>
<evidence type="ECO:0000313" key="2">
    <source>
        <dbReference type="EMBL" id="JAT98915.1"/>
    </source>
</evidence>
<evidence type="ECO:0000256" key="1">
    <source>
        <dbReference type="SAM" id="SignalP"/>
    </source>
</evidence>
<dbReference type="Gene3D" id="2.40.128.20">
    <property type="match status" value="1"/>
</dbReference>
<reference evidence="2" key="1">
    <citation type="journal article" date="2017" name="Front. Cell. Infect. Microbiol.">
        <title>The Distinct Transcriptional Response of the Midgut of Amblyomma sculptum and Amblyomma aureolatum Ticks to Rickettsia rickettsii Correlates to Their Differences in Susceptibility to Infection.</title>
        <authorList>
            <person name="Martins L.A."/>
            <person name="Galletti M.F.B.M."/>
            <person name="Ribeiro J.M."/>
            <person name="Fujita A."/>
            <person name="Costa F.B."/>
            <person name="Labruna M.B."/>
            <person name="Daffre S."/>
            <person name="Fogaca A.C."/>
        </authorList>
    </citation>
    <scope>NUCLEOTIDE SEQUENCE</scope>
</reference>
<dbReference type="InterPro" id="IPR012674">
    <property type="entry name" value="Calycin"/>
</dbReference>
<accession>A0A1E1XI31</accession>
<dbReference type="AlphaFoldDB" id="A0A1E1XI31"/>
<keyword evidence="1" id="KW-0732">Signal</keyword>
<dbReference type="SUPFAM" id="SSF50814">
    <property type="entry name" value="Lipocalins"/>
    <property type="match status" value="1"/>
</dbReference>
<feature type="chain" id="PRO_5009116110" evidence="1">
    <location>
        <begin position="17"/>
        <end position="205"/>
    </location>
</feature>